<comment type="caution">
    <text evidence="1">The sequence shown here is derived from an EMBL/GenBank/DDBJ whole genome shotgun (WGS) entry which is preliminary data.</text>
</comment>
<sequence>ASRGRKYEVNKIYPRHFLATAQHARFEQDIMQEILDTMKTELPEAIDRLNTRLPNDFPEHISRPIFDNALKMLKRLSLKTMI</sequence>
<dbReference type="AlphaFoldDB" id="A0AAW4BL43"/>
<accession>A0AAW4BL43</accession>
<evidence type="ECO:0000313" key="2">
    <source>
        <dbReference type="Proteomes" id="UP000786185"/>
    </source>
</evidence>
<feature type="non-terminal residue" evidence="1">
    <location>
        <position position="1"/>
    </location>
</feature>
<organism evidence="1 2">
    <name type="scientific">Vibrio anguillarum</name>
    <name type="common">Listonella anguillarum</name>
    <dbReference type="NCBI Taxonomy" id="55601"/>
    <lineage>
        <taxon>Bacteria</taxon>
        <taxon>Pseudomonadati</taxon>
        <taxon>Pseudomonadota</taxon>
        <taxon>Gammaproteobacteria</taxon>
        <taxon>Vibrionales</taxon>
        <taxon>Vibrionaceae</taxon>
        <taxon>Vibrio</taxon>
    </lineage>
</organism>
<proteinExistence type="predicted"/>
<dbReference type="EMBL" id="SCLC01001613">
    <property type="protein sequence ID" value="MBF4438039.1"/>
    <property type="molecule type" value="Genomic_DNA"/>
</dbReference>
<name>A0AAW4BL43_VIBAN</name>
<dbReference type="Proteomes" id="UP000786185">
    <property type="component" value="Unassembled WGS sequence"/>
</dbReference>
<evidence type="ECO:0000313" key="1">
    <source>
        <dbReference type="EMBL" id="MBF4438039.1"/>
    </source>
</evidence>
<gene>
    <name evidence="1" type="ORF">ERJ77_26860</name>
</gene>
<protein>
    <submittedName>
        <fullName evidence="1">Type II toxin-antitoxin system HipA family toxin</fullName>
    </submittedName>
</protein>
<reference evidence="1" key="1">
    <citation type="journal article" date="2021" name="PeerJ">
        <title>Analysis of 44 Vibrio anguillarum genomes reveals high genetic diversity.</title>
        <authorList>
            <person name="Hansen M.J."/>
            <person name="Dalsgaard I."/>
        </authorList>
    </citation>
    <scope>NUCLEOTIDE SEQUENCE</scope>
    <source>
        <strain evidence="1">850617-1/1</strain>
    </source>
</reference>